<reference evidence="1 2" key="1">
    <citation type="submission" date="2020-04" db="EMBL/GenBank/DDBJ databases">
        <title>A Flavivirga sp. nov.</title>
        <authorList>
            <person name="Sun X."/>
        </authorList>
    </citation>
    <scope>NUCLEOTIDE SEQUENCE [LARGE SCALE GENOMIC DNA]</scope>
    <source>
        <strain evidence="1 2">Y03</strain>
    </source>
</reference>
<dbReference type="EMBL" id="JABBHF010000005">
    <property type="protein sequence ID" value="NMH87867.1"/>
    <property type="molecule type" value="Genomic_DNA"/>
</dbReference>
<evidence type="ECO:0000313" key="1">
    <source>
        <dbReference type="EMBL" id="NMH87867.1"/>
    </source>
</evidence>
<name>A0ABX1RWD1_9FLAO</name>
<gene>
    <name evidence="1" type="ORF">HHX25_10145</name>
</gene>
<dbReference type="Proteomes" id="UP000746690">
    <property type="component" value="Unassembled WGS sequence"/>
</dbReference>
<keyword evidence="2" id="KW-1185">Reference proteome</keyword>
<organism evidence="1 2">
    <name type="scientific">Flavivirga algicola</name>
    <dbReference type="NCBI Taxonomy" id="2729136"/>
    <lineage>
        <taxon>Bacteria</taxon>
        <taxon>Pseudomonadati</taxon>
        <taxon>Bacteroidota</taxon>
        <taxon>Flavobacteriia</taxon>
        <taxon>Flavobacteriales</taxon>
        <taxon>Flavobacteriaceae</taxon>
        <taxon>Flavivirga</taxon>
    </lineage>
</organism>
<sequence>METYKLSFGIINKIGKNIAEVIVNEGIEMDTVKVSEYHDFLLNNLEAPFLLLVNRKHCYTYTFEAQKIIARLEEIKSIAVVANTSGGVLSTKTLINVNGNANLNIELFREREEALVWLNKE</sequence>
<evidence type="ECO:0008006" key="3">
    <source>
        <dbReference type="Google" id="ProtNLM"/>
    </source>
</evidence>
<evidence type="ECO:0000313" key="2">
    <source>
        <dbReference type="Proteomes" id="UP000746690"/>
    </source>
</evidence>
<comment type="caution">
    <text evidence="1">The sequence shown here is derived from an EMBL/GenBank/DDBJ whole genome shotgun (WGS) entry which is preliminary data.</text>
</comment>
<dbReference type="RefSeq" id="WP_169672759.1">
    <property type="nucleotide sequence ID" value="NZ_JABBHF010000005.1"/>
</dbReference>
<accession>A0ABX1RWD1</accession>
<protein>
    <recommendedName>
        <fullName evidence="3">STAS/SEC14 domain-containing protein</fullName>
    </recommendedName>
</protein>
<proteinExistence type="predicted"/>